<name>A0ACC4C7N7_POPAL</name>
<dbReference type="EMBL" id="RCHU02000006">
    <property type="protein sequence ID" value="KAL3586544.1"/>
    <property type="molecule type" value="Genomic_DNA"/>
</dbReference>
<evidence type="ECO:0000313" key="1">
    <source>
        <dbReference type="EMBL" id="KAL3586544.1"/>
    </source>
</evidence>
<accession>A0ACC4C7N7</accession>
<reference evidence="1 2" key="1">
    <citation type="journal article" date="2024" name="Plant Biotechnol. J.">
        <title>Genome and CRISPR/Cas9 system of a widespread forest tree (Populus alba) in the world.</title>
        <authorList>
            <person name="Liu Y.J."/>
            <person name="Jiang P.F."/>
            <person name="Han X.M."/>
            <person name="Li X.Y."/>
            <person name="Wang H.M."/>
            <person name="Wang Y.J."/>
            <person name="Wang X.X."/>
            <person name="Zeng Q.Y."/>
        </authorList>
    </citation>
    <scope>NUCLEOTIDE SEQUENCE [LARGE SCALE GENOMIC DNA]</scope>
    <source>
        <strain evidence="2">cv. PAL-ZL1</strain>
    </source>
</reference>
<comment type="caution">
    <text evidence="1">The sequence shown here is derived from an EMBL/GenBank/DDBJ whole genome shotgun (WGS) entry which is preliminary data.</text>
</comment>
<sequence length="71" mass="7908">MLQTLFTESSHPFACELQSYLQLRLAYTVNSHPSAVFTSESSPGLYLMCSSLKLYLVCHGRNNPLALVSLQ</sequence>
<dbReference type="Proteomes" id="UP000309997">
    <property type="component" value="Unassembled WGS sequence"/>
</dbReference>
<gene>
    <name evidence="1" type="ORF">D5086_013411</name>
</gene>
<keyword evidence="2" id="KW-1185">Reference proteome</keyword>
<organism evidence="1 2">
    <name type="scientific">Populus alba</name>
    <name type="common">White poplar</name>
    <dbReference type="NCBI Taxonomy" id="43335"/>
    <lineage>
        <taxon>Eukaryota</taxon>
        <taxon>Viridiplantae</taxon>
        <taxon>Streptophyta</taxon>
        <taxon>Embryophyta</taxon>
        <taxon>Tracheophyta</taxon>
        <taxon>Spermatophyta</taxon>
        <taxon>Magnoliopsida</taxon>
        <taxon>eudicotyledons</taxon>
        <taxon>Gunneridae</taxon>
        <taxon>Pentapetalae</taxon>
        <taxon>rosids</taxon>
        <taxon>fabids</taxon>
        <taxon>Malpighiales</taxon>
        <taxon>Salicaceae</taxon>
        <taxon>Saliceae</taxon>
        <taxon>Populus</taxon>
    </lineage>
</organism>
<protein>
    <submittedName>
        <fullName evidence="1">Uncharacterized protein</fullName>
    </submittedName>
</protein>
<proteinExistence type="predicted"/>
<evidence type="ECO:0000313" key="2">
    <source>
        <dbReference type="Proteomes" id="UP000309997"/>
    </source>
</evidence>